<keyword evidence="1" id="KW-0812">Transmembrane</keyword>
<dbReference type="RefSeq" id="XP_009051664.1">
    <property type="nucleotide sequence ID" value="XM_009053416.1"/>
</dbReference>
<keyword evidence="1" id="KW-0472">Membrane</keyword>
<evidence type="ECO:0000256" key="1">
    <source>
        <dbReference type="SAM" id="Phobius"/>
    </source>
</evidence>
<dbReference type="KEGG" id="lgi:LOTGIDRAFT_228375"/>
<name>V4AVF7_LOTGI</name>
<dbReference type="OrthoDB" id="6105122at2759"/>
<dbReference type="AlphaFoldDB" id="V4AVF7"/>
<accession>V4AVF7</accession>
<reference evidence="2 3" key="1">
    <citation type="journal article" date="2013" name="Nature">
        <title>Insights into bilaterian evolution from three spiralian genomes.</title>
        <authorList>
            <person name="Simakov O."/>
            <person name="Marletaz F."/>
            <person name="Cho S.J."/>
            <person name="Edsinger-Gonzales E."/>
            <person name="Havlak P."/>
            <person name="Hellsten U."/>
            <person name="Kuo D.H."/>
            <person name="Larsson T."/>
            <person name="Lv J."/>
            <person name="Arendt D."/>
            <person name="Savage R."/>
            <person name="Osoegawa K."/>
            <person name="de Jong P."/>
            <person name="Grimwood J."/>
            <person name="Chapman J.A."/>
            <person name="Shapiro H."/>
            <person name="Aerts A."/>
            <person name="Otillar R.P."/>
            <person name="Terry A.Y."/>
            <person name="Boore J.L."/>
            <person name="Grigoriev I.V."/>
            <person name="Lindberg D.R."/>
            <person name="Seaver E.C."/>
            <person name="Weisblat D.A."/>
            <person name="Putnam N.H."/>
            <person name="Rokhsar D.S."/>
        </authorList>
    </citation>
    <scope>NUCLEOTIDE SEQUENCE [LARGE SCALE GENOMIC DNA]</scope>
</reference>
<gene>
    <name evidence="2" type="ORF">LOTGIDRAFT_228375</name>
</gene>
<keyword evidence="3" id="KW-1185">Reference proteome</keyword>
<dbReference type="EMBL" id="KB201304">
    <property type="protein sequence ID" value="ESO97821.1"/>
    <property type="molecule type" value="Genomic_DNA"/>
</dbReference>
<dbReference type="GeneID" id="20247638"/>
<dbReference type="Proteomes" id="UP000030746">
    <property type="component" value="Unassembled WGS sequence"/>
</dbReference>
<evidence type="ECO:0000313" key="2">
    <source>
        <dbReference type="EMBL" id="ESO97821.1"/>
    </source>
</evidence>
<dbReference type="HOGENOM" id="CLU_2199933_0_0_1"/>
<evidence type="ECO:0000313" key="3">
    <source>
        <dbReference type="Proteomes" id="UP000030746"/>
    </source>
</evidence>
<dbReference type="CTD" id="20247638"/>
<proteinExistence type="predicted"/>
<feature type="transmembrane region" description="Helical" evidence="1">
    <location>
        <begin position="6"/>
        <end position="24"/>
    </location>
</feature>
<sequence>MNNLQVQILTVIFSLCMALFTDGASLSHLRNKRQTADVRTTEYLARLGLGRGLNSYGCRDIACGVVDIYRSGKKKRGDTGKLGDSSVEVGDVDLLRALIRQSLQENSV</sequence>
<protein>
    <submittedName>
        <fullName evidence="2">Uncharacterized protein</fullName>
    </submittedName>
</protein>
<organism evidence="2 3">
    <name type="scientific">Lottia gigantea</name>
    <name type="common">Giant owl limpet</name>
    <dbReference type="NCBI Taxonomy" id="225164"/>
    <lineage>
        <taxon>Eukaryota</taxon>
        <taxon>Metazoa</taxon>
        <taxon>Spiralia</taxon>
        <taxon>Lophotrochozoa</taxon>
        <taxon>Mollusca</taxon>
        <taxon>Gastropoda</taxon>
        <taxon>Patellogastropoda</taxon>
        <taxon>Lottioidea</taxon>
        <taxon>Lottiidae</taxon>
        <taxon>Lottia</taxon>
    </lineage>
</organism>
<keyword evidence="1" id="KW-1133">Transmembrane helix</keyword>